<protein>
    <recommendedName>
        <fullName evidence="3">Peptidyl-prolyl cis-trans isomerase</fullName>
        <shortName evidence="3">PPIase</shortName>
        <ecNumber evidence="3">5.2.1.8</ecNumber>
    </recommendedName>
</protein>
<comment type="catalytic activity">
    <reaction evidence="3">
        <text>[protein]-peptidylproline (omega=180) = [protein]-peptidylproline (omega=0)</text>
        <dbReference type="Rhea" id="RHEA:16237"/>
        <dbReference type="Rhea" id="RHEA-COMP:10747"/>
        <dbReference type="Rhea" id="RHEA-COMP:10748"/>
        <dbReference type="ChEBI" id="CHEBI:83833"/>
        <dbReference type="ChEBI" id="CHEBI:83834"/>
        <dbReference type="EC" id="5.2.1.8"/>
    </reaction>
</comment>
<dbReference type="AlphaFoldDB" id="A0A1E7FPP8"/>
<dbReference type="InterPro" id="IPR044666">
    <property type="entry name" value="Cyclophilin_A-like"/>
</dbReference>
<dbReference type="InParanoid" id="A0A1E7FPP8"/>
<evidence type="ECO:0000259" key="4">
    <source>
        <dbReference type="PROSITE" id="PS50072"/>
    </source>
</evidence>
<comment type="function">
    <text evidence="3">PPIases accelerate the folding of proteins. It catalyzes the cis-trans isomerization of proline imidic peptide bonds in oligopeptides.</text>
</comment>
<keyword evidence="2 3" id="KW-0413">Isomerase</keyword>
<dbReference type="PROSITE" id="PS50072">
    <property type="entry name" value="CSA_PPIASE_2"/>
    <property type="match status" value="1"/>
</dbReference>
<dbReference type="OrthoDB" id="442970at2759"/>
<evidence type="ECO:0000313" key="5">
    <source>
        <dbReference type="EMBL" id="OEU20065.1"/>
    </source>
</evidence>
<keyword evidence="6" id="KW-1185">Reference proteome</keyword>
<dbReference type="EC" id="5.2.1.8" evidence="3"/>
<dbReference type="KEGG" id="fcy:FRACYDRAFT_182289"/>
<evidence type="ECO:0000313" key="6">
    <source>
        <dbReference type="Proteomes" id="UP000095751"/>
    </source>
</evidence>
<dbReference type="Proteomes" id="UP000095751">
    <property type="component" value="Unassembled WGS sequence"/>
</dbReference>
<dbReference type="InterPro" id="IPR029000">
    <property type="entry name" value="Cyclophilin-like_dom_sf"/>
</dbReference>
<dbReference type="GO" id="GO:0003755">
    <property type="term" value="F:peptidyl-prolyl cis-trans isomerase activity"/>
    <property type="evidence" value="ECO:0007669"/>
    <property type="project" value="UniProtKB-UniRule"/>
</dbReference>
<evidence type="ECO:0000256" key="1">
    <source>
        <dbReference type="ARBA" id="ARBA00023110"/>
    </source>
</evidence>
<proteinExistence type="inferred from homology"/>
<dbReference type="SUPFAM" id="SSF50891">
    <property type="entry name" value="Cyclophilin-like"/>
    <property type="match status" value="1"/>
</dbReference>
<accession>A0A1E7FPP8</accession>
<name>A0A1E7FPP8_9STRA</name>
<dbReference type="CDD" id="cd00317">
    <property type="entry name" value="cyclophilin"/>
    <property type="match status" value="1"/>
</dbReference>
<gene>
    <name evidence="5" type="ORF">FRACYDRAFT_182289</name>
</gene>
<comment type="similarity">
    <text evidence="3">Belongs to the cyclophilin-type PPIase family.</text>
</comment>
<evidence type="ECO:0000256" key="3">
    <source>
        <dbReference type="RuleBase" id="RU363019"/>
    </source>
</evidence>
<reference evidence="5 6" key="1">
    <citation type="submission" date="2016-09" db="EMBL/GenBank/DDBJ databases">
        <title>Extensive genetic diversity and differential bi-allelic expression allows diatom success in the polar Southern Ocean.</title>
        <authorList>
            <consortium name="DOE Joint Genome Institute"/>
            <person name="Mock T."/>
            <person name="Otillar R.P."/>
            <person name="Strauss J."/>
            <person name="Dupont C."/>
            <person name="Frickenhaus S."/>
            <person name="Maumus F."/>
            <person name="Mcmullan M."/>
            <person name="Sanges R."/>
            <person name="Schmutz J."/>
            <person name="Toseland A."/>
            <person name="Valas R."/>
            <person name="Veluchamy A."/>
            <person name="Ward B.J."/>
            <person name="Allen A."/>
            <person name="Barry K."/>
            <person name="Falciatore A."/>
            <person name="Ferrante M."/>
            <person name="Fortunato A.E."/>
            <person name="Gloeckner G."/>
            <person name="Gruber A."/>
            <person name="Hipkin R."/>
            <person name="Janech M."/>
            <person name="Kroth P."/>
            <person name="Leese F."/>
            <person name="Lindquist E."/>
            <person name="Lyon B.R."/>
            <person name="Martin J."/>
            <person name="Mayer C."/>
            <person name="Parker M."/>
            <person name="Quesneville H."/>
            <person name="Raymond J."/>
            <person name="Uhlig C."/>
            <person name="Valentin K.U."/>
            <person name="Worden A.Z."/>
            <person name="Armbrust E.V."/>
            <person name="Bowler C."/>
            <person name="Green B."/>
            <person name="Moulton V."/>
            <person name="Van Oosterhout C."/>
            <person name="Grigoriev I."/>
        </authorList>
    </citation>
    <scope>NUCLEOTIDE SEQUENCE [LARGE SCALE GENOMIC DNA]</scope>
    <source>
        <strain evidence="5 6">CCMP1102</strain>
    </source>
</reference>
<dbReference type="Pfam" id="PF00160">
    <property type="entry name" value="Pro_isomerase"/>
    <property type="match status" value="1"/>
</dbReference>
<dbReference type="InterPro" id="IPR002130">
    <property type="entry name" value="Cyclophilin-type_PPIase_dom"/>
</dbReference>
<evidence type="ECO:0000256" key="2">
    <source>
        <dbReference type="ARBA" id="ARBA00023235"/>
    </source>
</evidence>
<sequence length="195" mass="21767">MATNDIVVFETTEGSFQVELFTEKMPITVANFVDLAIDRKFYDGLYIHRIVPEFCIQFGCPFALDPHVYHGTLEHDDVGKGSGPADTSFKTFDGKEHQRDEDGNIEDELIKGISNEKGTLSMANSGEPDTGGSQFFINVTSNKHLDWFNGSSESYHPVFGKVIKGYDDVVEKIEKVEINAEQPVTPIKVISIRMV</sequence>
<dbReference type="InterPro" id="IPR024936">
    <property type="entry name" value="Cyclophilin-type_PPIase"/>
</dbReference>
<dbReference type="Gene3D" id="2.40.100.10">
    <property type="entry name" value="Cyclophilin-like"/>
    <property type="match status" value="1"/>
</dbReference>
<dbReference type="PRINTS" id="PR00153">
    <property type="entry name" value="CSAPPISMRASE"/>
</dbReference>
<keyword evidence="1 3" id="KW-0697">Rotamase</keyword>
<dbReference type="PANTHER" id="PTHR45625">
    <property type="entry name" value="PEPTIDYL-PROLYL CIS-TRANS ISOMERASE-RELATED"/>
    <property type="match status" value="1"/>
</dbReference>
<dbReference type="PIRSF" id="PIRSF001467">
    <property type="entry name" value="Peptidylpro_ismrse"/>
    <property type="match status" value="1"/>
</dbReference>
<organism evidence="5 6">
    <name type="scientific">Fragilariopsis cylindrus CCMP1102</name>
    <dbReference type="NCBI Taxonomy" id="635003"/>
    <lineage>
        <taxon>Eukaryota</taxon>
        <taxon>Sar</taxon>
        <taxon>Stramenopiles</taxon>
        <taxon>Ochrophyta</taxon>
        <taxon>Bacillariophyta</taxon>
        <taxon>Bacillariophyceae</taxon>
        <taxon>Bacillariophycidae</taxon>
        <taxon>Bacillariales</taxon>
        <taxon>Bacillariaceae</taxon>
        <taxon>Fragilariopsis</taxon>
    </lineage>
</organism>
<feature type="domain" description="PPIase cyclophilin-type" evidence="4">
    <location>
        <begin position="3"/>
        <end position="194"/>
    </location>
</feature>
<dbReference type="PANTHER" id="PTHR45625:SF4">
    <property type="entry name" value="PEPTIDYLPROLYL ISOMERASE DOMAIN AND WD REPEAT-CONTAINING PROTEIN 1"/>
    <property type="match status" value="1"/>
</dbReference>
<dbReference type="EMBL" id="KV784355">
    <property type="protein sequence ID" value="OEU20065.1"/>
    <property type="molecule type" value="Genomic_DNA"/>
</dbReference>